<dbReference type="PANTHER" id="PTHR33841">
    <property type="entry name" value="DNA METHYLTRANSFERASE YEEA-RELATED"/>
    <property type="match status" value="1"/>
</dbReference>
<evidence type="ECO:0000256" key="4">
    <source>
        <dbReference type="ARBA" id="ARBA00022679"/>
    </source>
</evidence>
<sequence length="486" mass="56410">MLSPKRTMGQYSTPQETVTYMTKNLLKYLPSDVQESKILDPCTGDGIFIKSLLQSGVSADHLFAFDIDPLTPPPDEKIHFIQTDFLKESNAEKFDAIIGNPPYKSKRQSSYLLENKKYLSEEFQEVGIHNLYTLFIYKGIQKLKDGGILTMIVQDSFLSNVYYKNFRKYVLDHTEIKEIILAPRRLFHKGKADVRTCILTLKKRPSLLIDRNHTHTMRLIDRLADQEYTNPPNKSVQYMNQIHFENNPNYNYSINVPIEILSLFHTPYVPLGDVVKIVTGISTGNDKYFLREQSEVINYEDWLPFYKNGGSKDAWYYEPKYYIHKNWPQYKNVHSNFMVRNPSYYYKEGITCSSMGVEFSAAYLPPGSLFGVNANLFPKNQEDLFYFLGLLNSLLVKYMLRKFLNRTNMITAGYLKKLPYVEPSESLKEVVVESTISLIEGKKKDPSFNTQKLQRKVDQAIFESYGIPEATQSHVKRFCKDLLENI</sequence>
<dbReference type="PATRIC" id="fig|866895.3.peg.3856"/>
<dbReference type="KEGG" id="hhd:HBHAL_4818"/>
<evidence type="ECO:0000256" key="5">
    <source>
        <dbReference type="ARBA" id="ARBA00022691"/>
    </source>
</evidence>
<dbReference type="HOGENOM" id="CLU_561147_0_0_9"/>
<dbReference type="AlphaFoldDB" id="I0JSN4"/>
<reference evidence="8 9" key="1">
    <citation type="journal article" date="2013" name="Environ. Microbiol.">
        <title>Chloride and organic osmolytes: a hybrid strategy to cope with elevated salinities by the moderately halophilic, chloride-dependent bacterium Halobacillus halophilus.</title>
        <authorList>
            <person name="Saum S.H."/>
            <person name="Pfeiffer F."/>
            <person name="Palm P."/>
            <person name="Rampp M."/>
            <person name="Schuster S.C."/>
            <person name="Muller V."/>
            <person name="Oesterhelt D."/>
        </authorList>
    </citation>
    <scope>NUCLEOTIDE SEQUENCE [LARGE SCALE GENOMIC DNA]</scope>
    <source>
        <strain evidence="9">ATCC 35676 / DSM 2266 / JCM 20832 / KCTC 3685 / LMG 17431 / NBRC 102448 / NCIMB 2269</strain>
    </source>
</reference>
<dbReference type="SUPFAM" id="SSF53335">
    <property type="entry name" value="S-adenosyl-L-methionine-dependent methyltransferases"/>
    <property type="match status" value="1"/>
</dbReference>
<dbReference type="InterPro" id="IPR002052">
    <property type="entry name" value="DNA_methylase_N6_adenine_CS"/>
</dbReference>
<protein>
    <recommendedName>
        <fullName evidence="2">site-specific DNA-methyltransferase (adenine-specific)</fullName>
        <ecNumber evidence="2">2.1.1.72</ecNumber>
    </recommendedName>
</protein>
<dbReference type="InterPro" id="IPR050953">
    <property type="entry name" value="N4_N6_ade-DNA_methylase"/>
</dbReference>
<dbReference type="EC" id="2.1.1.72" evidence="2"/>
<dbReference type="REBASE" id="46821">
    <property type="entry name" value="M.Hha2266ORF4818P"/>
</dbReference>
<dbReference type="GO" id="GO:0006304">
    <property type="term" value="P:DNA modification"/>
    <property type="evidence" value="ECO:0007669"/>
    <property type="project" value="InterPro"/>
</dbReference>
<dbReference type="GO" id="GO:0032259">
    <property type="term" value="P:methylation"/>
    <property type="evidence" value="ECO:0007669"/>
    <property type="project" value="UniProtKB-KW"/>
</dbReference>
<dbReference type="CDD" id="cd02440">
    <property type="entry name" value="AdoMet_MTases"/>
    <property type="match status" value="1"/>
</dbReference>
<evidence type="ECO:0000259" key="7">
    <source>
        <dbReference type="Pfam" id="PF07669"/>
    </source>
</evidence>
<comment type="catalytic activity">
    <reaction evidence="6">
        <text>a 2'-deoxyadenosine in DNA + S-adenosyl-L-methionine = an N(6)-methyl-2'-deoxyadenosine in DNA + S-adenosyl-L-homocysteine + H(+)</text>
        <dbReference type="Rhea" id="RHEA:15197"/>
        <dbReference type="Rhea" id="RHEA-COMP:12418"/>
        <dbReference type="Rhea" id="RHEA-COMP:12419"/>
        <dbReference type="ChEBI" id="CHEBI:15378"/>
        <dbReference type="ChEBI" id="CHEBI:57856"/>
        <dbReference type="ChEBI" id="CHEBI:59789"/>
        <dbReference type="ChEBI" id="CHEBI:90615"/>
        <dbReference type="ChEBI" id="CHEBI:90616"/>
        <dbReference type="EC" id="2.1.1.72"/>
    </reaction>
</comment>
<dbReference type="Proteomes" id="UP000007397">
    <property type="component" value="Chromosome"/>
</dbReference>
<dbReference type="EMBL" id="HE717023">
    <property type="protein sequence ID" value="CCG47156.1"/>
    <property type="molecule type" value="Genomic_DNA"/>
</dbReference>
<dbReference type="PROSITE" id="PS00092">
    <property type="entry name" value="N6_MTASE"/>
    <property type="match status" value="1"/>
</dbReference>
<evidence type="ECO:0000256" key="1">
    <source>
        <dbReference type="ARBA" id="ARBA00006594"/>
    </source>
</evidence>
<organism evidence="8 9">
    <name type="scientific">Halobacillus halophilus (strain ATCC 35676 / DSM 2266 / JCM 20832 / KCTC 3685 / LMG 17431 / NBRC 102448 / NCIMB 2269)</name>
    <name type="common">Sporosarcina halophila</name>
    <dbReference type="NCBI Taxonomy" id="866895"/>
    <lineage>
        <taxon>Bacteria</taxon>
        <taxon>Bacillati</taxon>
        <taxon>Bacillota</taxon>
        <taxon>Bacilli</taxon>
        <taxon>Bacillales</taxon>
        <taxon>Bacillaceae</taxon>
        <taxon>Halobacillus</taxon>
    </lineage>
</organism>
<feature type="domain" description="Type II methyltransferase M.TaqI-like" evidence="7">
    <location>
        <begin position="80"/>
        <end position="180"/>
    </location>
</feature>
<keyword evidence="3" id="KW-0489">Methyltransferase</keyword>
<evidence type="ECO:0000313" key="8">
    <source>
        <dbReference type="EMBL" id="CCG47156.1"/>
    </source>
</evidence>
<evidence type="ECO:0000256" key="2">
    <source>
        <dbReference type="ARBA" id="ARBA00011900"/>
    </source>
</evidence>
<name>I0JSN4_HALH3</name>
<gene>
    <name evidence="8" type="ordered locus">HBHAL_4818</name>
</gene>
<accession>I0JSN4</accession>
<evidence type="ECO:0000256" key="3">
    <source>
        <dbReference type="ARBA" id="ARBA00022603"/>
    </source>
</evidence>
<dbReference type="STRING" id="866895.HBHAL_4818"/>
<keyword evidence="9" id="KW-1185">Reference proteome</keyword>
<dbReference type="Pfam" id="PF07669">
    <property type="entry name" value="Eco57I"/>
    <property type="match status" value="1"/>
</dbReference>
<dbReference type="InterPro" id="IPR011639">
    <property type="entry name" value="MethylTrfase_TaqI-like_dom"/>
</dbReference>
<dbReference type="GO" id="GO:0009007">
    <property type="term" value="F:site-specific DNA-methyltransferase (adenine-specific) activity"/>
    <property type="evidence" value="ECO:0007669"/>
    <property type="project" value="UniProtKB-EC"/>
</dbReference>
<dbReference type="RefSeq" id="WP_014645040.1">
    <property type="nucleotide sequence ID" value="NC_017668.1"/>
</dbReference>
<dbReference type="PRINTS" id="PR00507">
    <property type="entry name" value="N12N6MTFRASE"/>
</dbReference>
<keyword evidence="4" id="KW-0808">Transferase</keyword>
<keyword evidence="5" id="KW-0949">S-adenosyl-L-methionine</keyword>
<dbReference type="Gene3D" id="3.40.50.150">
    <property type="entry name" value="Vaccinia Virus protein VP39"/>
    <property type="match status" value="1"/>
</dbReference>
<evidence type="ECO:0000313" key="9">
    <source>
        <dbReference type="Proteomes" id="UP000007397"/>
    </source>
</evidence>
<dbReference type="InterPro" id="IPR029063">
    <property type="entry name" value="SAM-dependent_MTases_sf"/>
</dbReference>
<evidence type="ECO:0000256" key="6">
    <source>
        <dbReference type="ARBA" id="ARBA00047942"/>
    </source>
</evidence>
<proteinExistence type="inferred from homology"/>
<dbReference type="GO" id="GO:0003676">
    <property type="term" value="F:nucleic acid binding"/>
    <property type="evidence" value="ECO:0007669"/>
    <property type="project" value="InterPro"/>
</dbReference>
<dbReference type="eggNOG" id="COG0827">
    <property type="taxonomic scope" value="Bacteria"/>
</dbReference>
<dbReference type="PANTHER" id="PTHR33841:SF5">
    <property type="entry name" value="DNA METHYLASE (MODIFICATION METHYLASE) (METHYLTRANSFERASE)-RELATED"/>
    <property type="match status" value="1"/>
</dbReference>
<comment type="similarity">
    <text evidence="1">Belongs to the N(4)/N(6)-methyltransferase family.</text>
</comment>